<proteinExistence type="predicted"/>
<dbReference type="RefSeq" id="WP_073324669.1">
    <property type="nucleotide sequence ID" value="NZ_FQWD01000006.1"/>
</dbReference>
<gene>
    <name evidence="2" type="ORF">SAMN05216361_3724</name>
</gene>
<dbReference type="Gene3D" id="3.90.226.10">
    <property type="entry name" value="2-enoyl-CoA Hydratase, Chain A, domain 1"/>
    <property type="match status" value="1"/>
</dbReference>
<reference evidence="3" key="1">
    <citation type="submission" date="2016-11" db="EMBL/GenBank/DDBJ databases">
        <authorList>
            <person name="Varghese N."/>
            <person name="Submissions S."/>
        </authorList>
    </citation>
    <scope>NUCLEOTIDE SEQUENCE [LARGE SCALE GENOMIC DNA]</scope>
    <source>
        <strain evidence="3">CGMCC 1.8995</strain>
    </source>
</reference>
<evidence type="ECO:0000313" key="3">
    <source>
        <dbReference type="Proteomes" id="UP000184520"/>
    </source>
</evidence>
<dbReference type="SUPFAM" id="SSF52096">
    <property type="entry name" value="ClpP/crotonase"/>
    <property type="match status" value="1"/>
</dbReference>
<evidence type="ECO:0000313" key="2">
    <source>
        <dbReference type="EMBL" id="SHH08606.1"/>
    </source>
</evidence>
<accession>A0A1M5Q3Y2</accession>
<feature type="chain" id="PRO_5012522378" evidence="1">
    <location>
        <begin position="26"/>
        <end position="261"/>
    </location>
</feature>
<keyword evidence="1" id="KW-0732">Signal</keyword>
<dbReference type="STRING" id="634436.SAMN05216361_3724"/>
<name>A0A1M5Q3Y2_9ALTE</name>
<dbReference type="AlphaFoldDB" id="A0A1M5Q3Y2"/>
<evidence type="ECO:0000256" key="1">
    <source>
        <dbReference type="SAM" id="SignalP"/>
    </source>
</evidence>
<keyword evidence="3" id="KW-1185">Reference proteome</keyword>
<protein>
    <submittedName>
        <fullName evidence="2">Uncharacterized protein</fullName>
    </submittedName>
</protein>
<dbReference type="InterPro" id="IPR029045">
    <property type="entry name" value="ClpP/crotonase-like_dom_sf"/>
</dbReference>
<dbReference type="EMBL" id="FQWD01000006">
    <property type="protein sequence ID" value="SHH08606.1"/>
    <property type="molecule type" value="Genomic_DNA"/>
</dbReference>
<dbReference type="Proteomes" id="UP000184520">
    <property type="component" value="Unassembled WGS sequence"/>
</dbReference>
<dbReference type="PROSITE" id="PS51257">
    <property type="entry name" value="PROKAR_LIPOPROTEIN"/>
    <property type="match status" value="1"/>
</dbReference>
<feature type="signal peptide" evidence="1">
    <location>
        <begin position="1"/>
        <end position="25"/>
    </location>
</feature>
<organism evidence="2 3">
    <name type="scientific">Marisediminitalea aggregata</name>
    <dbReference type="NCBI Taxonomy" id="634436"/>
    <lineage>
        <taxon>Bacteria</taxon>
        <taxon>Pseudomonadati</taxon>
        <taxon>Pseudomonadota</taxon>
        <taxon>Gammaproteobacteria</taxon>
        <taxon>Alteromonadales</taxon>
        <taxon>Alteromonadaceae</taxon>
        <taxon>Marisediminitalea</taxon>
    </lineage>
</organism>
<sequence>MKITCFPRCLFLAALFLLSACSTLGNIELPTTPVISLNGSTVIFNGPTSAKNARAFVEFIKENDFITRLQITSNGGDVFGGMDIGNIVHQHKLDVEVHDYCFSSCANYIATAANTVIVKKNGLIGWHGSALQPVFSSLEVPVYAKFILTLSGKDWQREHQQYLNKWYQREVEFFRNIGVDHMITAIGLMPGFIERRDAELFSYDVQTLKSLGLRIEFEDRQLEAQAGGERFVQIFHIEQDTLATLRSNFNNALREANAFAD</sequence>